<protein>
    <submittedName>
        <fullName evidence="1">Uncharacterized protein</fullName>
    </submittedName>
</protein>
<dbReference type="PANTHER" id="PTHR47481">
    <property type="match status" value="1"/>
</dbReference>
<accession>A0A0A9A673</accession>
<name>A0A0A9A673_ARUDO</name>
<sequence length="134" mass="14434">MFSSVSKSRIVQIRAQLAREQKGDQSASAYFTKMTGFADELAAVDKQLEEEEVISYILMGLDSDYNPFVSSVVGKDNLSLGDLYAQLLAFEARLESQIGGGQFHSSANAVSHGRGKAVVMVAVEVVVAAMKVLN</sequence>
<proteinExistence type="predicted"/>
<organism evidence="1">
    <name type="scientific">Arundo donax</name>
    <name type="common">Giant reed</name>
    <name type="synonym">Donax arundinaceus</name>
    <dbReference type="NCBI Taxonomy" id="35708"/>
    <lineage>
        <taxon>Eukaryota</taxon>
        <taxon>Viridiplantae</taxon>
        <taxon>Streptophyta</taxon>
        <taxon>Embryophyta</taxon>
        <taxon>Tracheophyta</taxon>
        <taxon>Spermatophyta</taxon>
        <taxon>Magnoliopsida</taxon>
        <taxon>Liliopsida</taxon>
        <taxon>Poales</taxon>
        <taxon>Poaceae</taxon>
        <taxon>PACMAD clade</taxon>
        <taxon>Arundinoideae</taxon>
        <taxon>Arundineae</taxon>
        <taxon>Arundo</taxon>
    </lineage>
</organism>
<dbReference type="EMBL" id="GBRH01253390">
    <property type="protein sequence ID" value="JAD44505.1"/>
    <property type="molecule type" value="Transcribed_RNA"/>
</dbReference>
<reference evidence="1" key="2">
    <citation type="journal article" date="2015" name="Data Brief">
        <title>Shoot transcriptome of the giant reed, Arundo donax.</title>
        <authorList>
            <person name="Barrero R.A."/>
            <person name="Guerrero F.D."/>
            <person name="Moolhuijzen P."/>
            <person name="Goolsby J.A."/>
            <person name="Tidwell J."/>
            <person name="Bellgard S.E."/>
            <person name="Bellgard M.I."/>
        </authorList>
    </citation>
    <scope>NUCLEOTIDE SEQUENCE</scope>
    <source>
        <tissue evidence="1">Shoot tissue taken approximately 20 cm above the soil surface</tissue>
    </source>
</reference>
<reference evidence="1" key="1">
    <citation type="submission" date="2014-09" db="EMBL/GenBank/DDBJ databases">
        <authorList>
            <person name="Magalhaes I.L.F."/>
            <person name="Oliveira U."/>
            <person name="Santos F.R."/>
            <person name="Vidigal T.H.D.A."/>
            <person name="Brescovit A.D."/>
            <person name="Santos A.J."/>
        </authorList>
    </citation>
    <scope>NUCLEOTIDE SEQUENCE</scope>
    <source>
        <tissue evidence="1">Shoot tissue taken approximately 20 cm above the soil surface</tissue>
    </source>
</reference>
<evidence type="ECO:0000313" key="1">
    <source>
        <dbReference type="EMBL" id="JAD44505.1"/>
    </source>
</evidence>
<dbReference type="PANTHER" id="PTHR47481:SF31">
    <property type="entry name" value="OS01G0873500 PROTEIN"/>
    <property type="match status" value="1"/>
</dbReference>
<dbReference type="AlphaFoldDB" id="A0A0A9A673"/>